<protein>
    <submittedName>
        <fullName evidence="2">114_t:CDS:1</fullName>
    </submittedName>
</protein>
<evidence type="ECO:0000313" key="3">
    <source>
        <dbReference type="Proteomes" id="UP000789396"/>
    </source>
</evidence>
<evidence type="ECO:0000256" key="1">
    <source>
        <dbReference type="SAM" id="MobiDB-lite"/>
    </source>
</evidence>
<sequence>MVKNTDLSSAISISDDDSDFSPDSVSSAITSCSDRAKERVKETVKDMVKNTDFSLAISVSDDNSDFLPDPVSLDEDSNLGSKFKAKIIIKYINNNNLDKNNIQVSYKINSRRQAIALDDKDDYNTFISECKKIATSSKYMKLIEEFSDLDKQTPKKIIKKLKTGFVPKESKLSNDEIELANFITEIRSKYQCNIHATPVILKMINILH</sequence>
<reference evidence="2" key="1">
    <citation type="submission" date="2021-06" db="EMBL/GenBank/DDBJ databases">
        <authorList>
            <person name="Kallberg Y."/>
            <person name="Tangrot J."/>
            <person name="Rosling A."/>
        </authorList>
    </citation>
    <scope>NUCLEOTIDE SEQUENCE</scope>
    <source>
        <strain evidence="2">IN212</strain>
    </source>
</reference>
<dbReference type="EMBL" id="CAJVPZ010001591">
    <property type="protein sequence ID" value="CAG8495668.1"/>
    <property type="molecule type" value="Genomic_DNA"/>
</dbReference>
<proteinExistence type="predicted"/>
<feature type="compositionally biased region" description="Low complexity" evidence="1">
    <location>
        <begin position="1"/>
        <end position="13"/>
    </location>
</feature>
<organism evidence="2 3">
    <name type="scientific">Racocetra fulgida</name>
    <dbReference type="NCBI Taxonomy" id="60492"/>
    <lineage>
        <taxon>Eukaryota</taxon>
        <taxon>Fungi</taxon>
        <taxon>Fungi incertae sedis</taxon>
        <taxon>Mucoromycota</taxon>
        <taxon>Glomeromycotina</taxon>
        <taxon>Glomeromycetes</taxon>
        <taxon>Diversisporales</taxon>
        <taxon>Gigasporaceae</taxon>
        <taxon>Racocetra</taxon>
    </lineage>
</organism>
<keyword evidence="3" id="KW-1185">Reference proteome</keyword>
<accession>A0A9N8ZH72</accession>
<name>A0A9N8ZH72_9GLOM</name>
<gene>
    <name evidence="2" type="ORF">RFULGI_LOCUS2192</name>
</gene>
<comment type="caution">
    <text evidence="2">The sequence shown here is derived from an EMBL/GenBank/DDBJ whole genome shotgun (WGS) entry which is preliminary data.</text>
</comment>
<dbReference type="Proteomes" id="UP000789396">
    <property type="component" value="Unassembled WGS sequence"/>
</dbReference>
<feature type="region of interest" description="Disordered" evidence="1">
    <location>
        <begin position="1"/>
        <end position="38"/>
    </location>
</feature>
<dbReference type="AlphaFoldDB" id="A0A9N8ZH72"/>
<dbReference type="OrthoDB" id="2366411at2759"/>
<evidence type="ECO:0000313" key="2">
    <source>
        <dbReference type="EMBL" id="CAG8495668.1"/>
    </source>
</evidence>